<evidence type="ECO:0000256" key="2">
    <source>
        <dbReference type="SAM" id="SignalP"/>
    </source>
</evidence>
<feature type="compositionally biased region" description="Basic and acidic residues" evidence="1">
    <location>
        <begin position="53"/>
        <end position="93"/>
    </location>
</feature>
<dbReference type="RefSeq" id="WP_189492301.1">
    <property type="nucleotide sequence ID" value="NZ_BMZO01000011.1"/>
</dbReference>
<feature type="signal peptide" evidence="2">
    <location>
        <begin position="1"/>
        <end position="17"/>
    </location>
</feature>
<protein>
    <recommendedName>
        <fullName evidence="5">Lipoprotein</fullName>
    </recommendedName>
</protein>
<organism evidence="3 4">
    <name type="scientific">Limoniibacter endophyticus</name>
    <dbReference type="NCBI Taxonomy" id="1565040"/>
    <lineage>
        <taxon>Bacteria</taxon>
        <taxon>Pseudomonadati</taxon>
        <taxon>Pseudomonadota</taxon>
        <taxon>Alphaproteobacteria</taxon>
        <taxon>Hyphomicrobiales</taxon>
        <taxon>Bartonellaceae</taxon>
        <taxon>Limoniibacter</taxon>
    </lineage>
</organism>
<dbReference type="Proteomes" id="UP000641137">
    <property type="component" value="Unassembled WGS sequence"/>
</dbReference>
<comment type="caution">
    <text evidence="3">The sequence shown here is derived from an EMBL/GenBank/DDBJ whole genome shotgun (WGS) entry which is preliminary data.</text>
</comment>
<evidence type="ECO:0000256" key="1">
    <source>
        <dbReference type="SAM" id="MobiDB-lite"/>
    </source>
</evidence>
<keyword evidence="2" id="KW-0732">Signal</keyword>
<dbReference type="PROSITE" id="PS51257">
    <property type="entry name" value="PROKAR_LIPOPROTEIN"/>
    <property type="match status" value="1"/>
</dbReference>
<reference evidence="3" key="2">
    <citation type="submission" date="2020-09" db="EMBL/GenBank/DDBJ databases">
        <authorList>
            <person name="Sun Q."/>
            <person name="Kim S."/>
        </authorList>
    </citation>
    <scope>NUCLEOTIDE SEQUENCE</scope>
    <source>
        <strain evidence="3">KCTC 42097</strain>
    </source>
</reference>
<name>A0A8J3GHG5_9HYPH</name>
<accession>A0A8J3GHG5</accession>
<evidence type="ECO:0000313" key="3">
    <source>
        <dbReference type="EMBL" id="GHC79030.1"/>
    </source>
</evidence>
<feature type="region of interest" description="Disordered" evidence="1">
    <location>
        <begin position="53"/>
        <end position="118"/>
    </location>
</feature>
<evidence type="ECO:0000313" key="4">
    <source>
        <dbReference type="Proteomes" id="UP000641137"/>
    </source>
</evidence>
<dbReference type="EMBL" id="BMZO01000011">
    <property type="protein sequence ID" value="GHC79030.1"/>
    <property type="molecule type" value="Genomic_DNA"/>
</dbReference>
<dbReference type="AlphaFoldDB" id="A0A8J3GHG5"/>
<gene>
    <name evidence="3" type="ORF">GCM10010136_31230</name>
</gene>
<sequence length="118" mass="13361">MKIIGFGMVASLSLLLAACVSDQEIDQDKCSSFGFRPGTDAFSNCMMNQNTQRADDERRFLDRMQADEQRDRDRKNAQRDRDIDTRPQFDKDGNPNFDTEGNYQGCHGVGCLVDNPDT</sequence>
<proteinExistence type="predicted"/>
<reference evidence="3" key="1">
    <citation type="journal article" date="2014" name="Int. J. Syst. Evol. Microbiol.">
        <title>Complete genome sequence of Corynebacterium casei LMG S-19264T (=DSM 44701T), isolated from a smear-ripened cheese.</title>
        <authorList>
            <consortium name="US DOE Joint Genome Institute (JGI-PGF)"/>
            <person name="Walter F."/>
            <person name="Albersmeier A."/>
            <person name="Kalinowski J."/>
            <person name="Ruckert C."/>
        </authorList>
    </citation>
    <scope>NUCLEOTIDE SEQUENCE</scope>
    <source>
        <strain evidence="3">KCTC 42097</strain>
    </source>
</reference>
<keyword evidence="4" id="KW-1185">Reference proteome</keyword>
<feature type="chain" id="PRO_5035250683" description="Lipoprotein" evidence="2">
    <location>
        <begin position="18"/>
        <end position="118"/>
    </location>
</feature>
<evidence type="ECO:0008006" key="5">
    <source>
        <dbReference type="Google" id="ProtNLM"/>
    </source>
</evidence>